<dbReference type="Proteomes" id="UP000238634">
    <property type="component" value="Unassembled WGS sequence"/>
</dbReference>
<dbReference type="OrthoDB" id="9796085at2"/>
<evidence type="ECO:0000313" key="2">
    <source>
        <dbReference type="Proteomes" id="UP000238634"/>
    </source>
</evidence>
<dbReference type="InterPro" id="IPR007325">
    <property type="entry name" value="KFase/CYL"/>
</dbReference>
<reference evidence="1 2" key="2">
    <citation type="submission" date="2018-03" db="EMBL/GenBank/DDBJ databases">
        <title>The ancient ancestry and fast evolution of plastids.</title>
        <authorList>
            <person name="Moore K.R."/>
            <person name="Magnabosco C."/>
            <person name="Momper L."/>
            <person name="Gold D.A."/>
            <person name="Bosak T."/>
            <person name="Fournier G.P."/>
        </authorList>
    </citation>
    <scope>NUCLEOTIDE SEQUENCE [LARGE SCALE GENOMIC DNA]</scope>
    <source>
        <strain evidence="1 2">ULC007</strain>
    </source>
</reference>
<dbReference type="PANTHER" id="PTHR31118:SF12">
    <property type="entry name" value="CYCLASE-LIKE PROTEIN 2"/>
    <property type="match status" value="1"/>
</dbReference>
<dbReference type="EMBL" id="PVWG01000001">
    <property type="protein sequence ID" value="PSB21938.1"/>
    <property type="molecule type" value="Genomic_DNA"/>
</dbReference>
<dbReference type="GO" id="GO:0004061">
    <property type="term" value="F:arylformamidase activity"/>
    <property type="evidence" value="ECO:0007669"/>
    <property type="project" value="InterPro"/>
</dbReference>
<proteinExistence type="predicted"/>
<organism evidence="1 2">
    <name type="scientific">Phormidesmis priestleyi ULC007</name>
    <dbReference type="NCBI Taxonomy" id="1920490"/>
    <lineage>
        <taxon>Bacteria</taxon>
        <taxon>Bacillati</taxon>
        <taxon>Cyanobacteriota</taxon>
        <taxon>Cyanophyceae</taxon>
        <taxon>Leptolyngbyales</taxon>
        <taxon>Leptolyngbyaceae</taxon>
        <taxon>Phormidesmis</taxon>
    </lineage>
</organism>
<dbReference type="Gene3D" id="3.50.30.50">
    <property type="entry name" value="Putative cyclase"/>
    <property type="match status" value="1"/>
</dbReference>
<dbReference type="AlphaFoldDB" id="A0A2T1DN65"/>
<reference evidence="1 2" key="1">
    <citation type="submission" date="2018-02" db="EMBL/GenBank/DDBJ databases">
        <authorList>
            <person name="Cohen D.B."/>
            <person name="Kent A.D."/>
        </authorList>
    </citation>
    <scope>NUCLEOTIDE SEQUENCE [LARGE SCALE GENOMIC DNA]</scope>
    <source>
        <strain evidence="1 2">ULC007</strain>
    </source>
</reference>
<sequence length="265" mass="29895">MQRLVDLSVLVENSPSEPLKMKAERLDHVQGAKQFCHEVETRNAAKQPADPRRLYPEDFPDSAFITLDTVTLPTHMGTHIDAPIHYGAECEGQPSKSVDQLPLEWFFAPGVRLDLRHKSAGAFITVEDLQVALDATGHKLQPLDIVLIWTGTDRLWGKREYFSDAPGMSREATAWLTQQGIKVIGIDTYGFDRPFVTMLEDFWRTGDRGCLWPAHFYGRECEYIQIERLANLDQLPDTGFQVACFPLKVKGLDASWVRAVGLVDP</sequence>
<dbReference type="InterPro" id="IPR037175">
    <property type="entry name" value="KFase_sf"/>
</dbReference>
<keyword evidence="2" id="KW-1185">Reference proteome</keyword>
<gene>
    <name evidence="1" type="ORF">C7B65_00500</name>
</gene>
<evidence type="ECO:0000313" key="1">
    <source>
        <dbReference type="EMBL" id="PSB21938.1"/>
    </source>
</evidence>
<comment type="caution">
    <text evidence="1">The sequence shown here is derived from an EMBL/GenBank/DDBJ whole genome shotgun (WGS) entry which is preliminary data.</text>
</comment>
<name>A0A2T1DN65_9CYAN</name>
<dbReference type="RefSeq" id="WP_073068960.1">
    <property type="nucleotide sequence ID" value="NZ_MPPI01000001.1"/>
</dbReference>
<dbReference type="SUPFAM" id="SSF102198">
    <property type="entry name" value="Putative cyclase"/>
    <property type="match status" value="1"/>
</dbReference>
<protein>
    <submittedName>
        <fullName evidence="1">Cyclase family protein</fullName>
    </submittedName>
</protein>
<accession>A0A2T1DN65</accession>
<dbReference type="Pfam" id="PF04199">
    <property type="entry name" value="Cyclase"/>
    <property type="match status" value="1"/>
</dbReference>
<dbReference type="STRING" id="1920490.GCA_001895925_00647"/>
<dbReference type="GO" id="GO:0019441">
    <property type="term" value="P:L-tryptophan catabolic process to kynurenine"/>
    <property type="evidence" value="ECO:0007669"/>
    <property type="project" value="InterPro"/>
</dbReference>
<dbReference type="PANTHER" id="PTHR31118">
    <property type="entry name" value="CYCLASE-LIKE PROTEIN 2"/>
    <property type="match status" value="1"/>
</dbReference>